<sequence>MTWDIQKLFRRHSLGIAKSLRRNGLSAETAADLTQDVFVRVIASPPGQASETHNPKAYLYRAARNHGINHQRREALIKTVPLDDEAAINLADPAPSPEKIVYSRQCLVQTHKVLSELPDRTRRAFEMHRLGERTIAEVAEELGISTTRAWALIRDAYRHLVLHVDVS</sequence>
<organism evidence="7 8">
    <name type="scientific">Roseibium suaedae</name>
    <dbReference type="NCBI Taxonomy" id="735517"/>
    <lineage>
        <taxon>Bacteria</taxon>
        <taxon>Pseudomonadati</taxon>
        <taxon>Pseudomonadota</taxon>
        <taxon>Alphaproteobacteria</taxon>
        <taxon>Hyphomicrobiales</taxon>
        <taxon>Stappiaceae</taxon>
        <taxon>Roseibium</taxon>
    </lineage>
</organism>
<keyword evidence="4" id="KW-0804">Transcription</keyword>
<evidence type="ECO:0000259" key="6">
    <source>
        <dbReference type="Pfam" id="PF08281"/>
    </source>
</evidence>
<dbReference type="STRING" id="735517.SAMN05444272_4313"/>
<keyword evidence="2" id="KW-0805">Transcription regulation</keyword>
<feature type="domain" description="RNA polymerase sigma-70 region 2" evidence="5">
    <location>
        <begin position="11"/>
        <end position="75"/>
    </location>
</feature>
<dbReference type="NCBIfam" id="TIGR02937">
    <property type="entry name" value="sigma70-ECF"/>
    <property type="match status" value="1"/>
</dbReference>
<dbReference type="GO" id="GO:0006352">
    <property type="term" value="P:DNA-templated transcription initiation"/>
    <property type="evidence" value="ECO:0007669"/>
    <property type="project" value="InterPro"/>
</dbReference>
<gene>
    <name evidence="7" type="ORF">SAMN05444272_4313</name>
</gene>
<proteinExistence type="inferred from homology"/>
<evidence type="ECO:0000256" key="3">
    <source>
        <dbReference type="ARBA" id="ARBA00023082"/>
    </source>
</evidence>
<dbReference type="Pfam" id="PF04542">
    <property type="entry name" value="Sigma70_r2"/>
    <property type="match status" value="1"/>
</dbReference>
<dbReference type="InterPro" id="IPR013249">
    <property type="entry name" value="RNA_pol_sigma70_r4_t2"/>
</dbReference>
<dbReference type="AlphaFoldDB" id="A0A1M7PD19"/>
<dbReference type="RefSeq" id="WP_073015437.1">
    <property type="nucleotide sequence ID" value="NZ_FRBW01000007.1"/>
</dbReference>
<dbReference type="Gene3D" id="1.10.10.10">
    <property type="entry name" value="Winged helix-like DNA-binding domain superfamily/Winged helix DNA-binding domain"/>
    <property type="match status" value="1"/>
</dbReference>
<evidence type="ECO:0000313" key="7">
    <source>
        <dbReference type="EMBL" id="SHN14835.1"/>
    </source>
</evidence>
<dbReference type="PANTHER" id="PTHR43133">
    <property type="entry name" value="RNA POLYMERASE ECF-TYPE SIGMA FACTO"/>
    <property type="match status" value="1"/>
</dbReference>
<dbReference type="InterPro" id="IPR036388">
    <property type="entry name" value="WH-like_DNA-bd_sf"/>
</dbReference>
<dbReference type="InterPro" id="IPR014284">
    <property type="entry name" value="RNA_pol_sigma-70_dom"/>
</dbReference>
<reference evidence="7 8" key="1">
    <citation type="submission" date="2016-11" db="EMBL/GenBank/DDBJ databases">
        <authorList>
            <person name="Jaros S."/>
            <person name="Januszkiewicz K."/>
            <person name="Wedrychowicz H."/>
        </authorList>
    </citation>
    <scope>NUCLEOTIDE SEQUENCE [LARGE SCALE GENOMIC DNA]</scope>
    <source>
        <strain evidence="7 8">DSM 22153</strain>
    </source>
</reference>
<accession>A0A1M7PD19</accession>
<dbReference type="InterPro" id="IPR007627">
    <property type="entry name" value="RNA_pol_sigma70_r2"/>
</dbReference>
<dbReference type="InterPro" id="IPR013324">
    <property type="entry name" value="RNA_pol_sigma_r3/r4-like"/>
</dbReference>
<dbReference type="SUPFAM" id="SSF88946">
    <property type="entry name" value="Sigma2 domain of RNA polymerase sigma factors"/>
    <property type="match status" value="1"/>
</dbReference>
<dbReference type="GO" id="GO:0016987">
    <property type="term" value="F:sigma factor activity"/>
    <property type="evidence" value="ECO:0007669"/>
    <property type="project" value="UniProtKB-KW"/>
</dbReference>
<dbReference type="GO" id="GO:0003677">
    <property type="term" value="F:DNA binding"/>
    <property type="evidence" value="ECO:0007669"/>
    <property type="project" value="InterPro"/>
</dbReference>
<dbReference type="SUPFAM" id="SSF88659">
    <property type="entry name" value="Sigma3 and sigma4 domains of RNA polymerase sigma factors"/>
    <property type="match status" value="1"/>
</dbReference>
<evidence type="ECO:0000313" key="8">
    <source>
        <dbReference type="Proteomes" id="UP000186002"/>
    </source>
</evidence>
<evidence type="ECO:0000256" key="4">
    <source>
        <dbReference type="ARBA" id="ARBA00023163"/>
    </source>
</evidence>
<feature type="domain" description="RNA polymerase sigma factor 70 region 4 type 2" evidence="6">
    <location>
        <begin position="110"/>
        <end position="160"/>
    </location>
</feature>
<dbReference type="OrthoDB" id="9794372at2"/>
<protein>
    <submittedName>
        <fullName evidence="7">RNA polymerase sigma-70 factor, ECF subfamily</fullName>
    </submittedName>
</protein>
<evidence type="ECO:0000256" key="2">
    <source>
        <dbReference type="ARBA" id="ARBA00023015"/>
    </source>
</evidence>
<dbReference type="Proteomes" id="UP000186002">
    <property type="component" value="Unassembled WGS sequence"/>
</dbReference>
<comment type="similarity">
    <text evidence="1">Belongs to the sigma-70 factor family. ECF subfamily.</text>
</comment>
<dbReference type="InterPro" id="IPR013325">
    <property type="entry name" value="RNA_pol_sigma_r2"/>
</dbReference>
<evidence type="ECO:0000256" key="1">
    <source>
        <dbReference type="ARBA" id="ARBA00010641"/>
    </source>
</evidence>
<dbReference type="EMBL" id="FRBW01000007">
    <property type="protein sequence ID" value="SHN14835.1"/>
    <property type="molecule type" value="Genomic_DNA"/>
</dbReference>
<dbReference type="Gene3D" id="1.10.1740.10">
    <property type="match status" value="1"/>
</dbReference>
<name>A0A1M7PD19_9HYPH</name>
<dbReference type="InterPro" id="IPR039425">
    <property type="entry name" value="RNA_pol_sigma-70-like"/>
</dbReference>
<dbReference type="Pfam" id="PF08281">
    <property type="entry name" value="Sigma70_r4_2"/>
    <property type="match status" value="1"/>
</dbReference>
<evidence type="ECO:0000259" key="5">
    <source>
        <dbReference type="Pfam" id="PF04542"/>
    </source>
</evidence>
<keyword evidence="3" id="KW-0731">Sigma factor</keyword>
<dbReference type="PANTHER" id="PTHR43133:SF63">
    <property type="entry name" value="RNA POLYMERASE SIGMA FACTOR FECI-RELATED"/>
    <property type="match status" value="1"/>
</dbReference>
<keyword evidence="8" id="KW-1185">Reference proteome</keyword>